<proteinExistence type="predicted"/>
<name>A0A835YEH4_9CHLO</name>
<comment type="caution">
    <text evidence="3">The sequence shown here is derived from an EMBL/GenBank/DDBJ whole genome shotgun (WGS) entry which is preliminary data.</text>
</comment>
<dbReference type="Proteomes" id="UP000612055">
    <property type="component" value="Unassembled WGS sequence"/>
</dbReference>
<protein>
    <recommendedName>
        <fullName evidence="2">WSC domain-containing protein</fullName>
    </recommendedName>
</protein>
<feature type="region of interest" description="Disordered" evidence="1">
    <location>
        <begin position="34"/>
        <end position="75"/>
    </location>
</feature>
<dbReference type="InterPro" id="IPR002889">
    <property type="entry name" value="WSC_carb-bd"/>
</dbReference>
<keyword evidence="4" id="KW-1185">Reference proteome</keyword>
<organism evidence="3 4">
    <name type="scientific">Edaphochlamys debaryana</name>
    <dbReference type="NCBI Taxonomy" id="47281"/>
    <lineage>
        <taxon>Eukaryota</taxon>
        <taxon>Viridiplantae</taxon>
        <taxon>Chlorophyta</taxon>
        <taxon>core chlorophytes</taxon>
        <taxon>Chlorophyceae</taxon>
        <taxon>CS clade</taxon>
        <taxon>Chlamydomonadales</taxon>
        <taxon>Chlamydomonadales incertae sedis</taxon>
        <taxon>Edaphochlamys</taxon>
    </lineage>
</organism>
<evidence type="ECO:0000313" key="3">
    <source>
        <dbReference type="EMBL" id="KAG2500182.1"/>
    </source>
</evidence>
<reference evidence="3" key="1">
    <citation type="journal article" date="2020" name="bioRxiv">
        <title>Comparative genomics of Chlamydomonas.</title>
        <authorList>
            <person name="Craig R.J."/>
            <person name="Hasan A.R."/>
            <person name="Ness R.W."/>
            <person name="Keightley P.D."/>
        </authorList>
    </citation>
    <scope>NUCLEOTIDE SEQUENCE</scope>
    <source>
        <strain evidence="3">CCAP 11/70</strain>
    </source>
</reference>
<evidence type="ECO:0000256" key="1">
    <source>
        <dbReference type="SAM" id="MobiDB-lite"/>
    </source>
</evidence>
<evidence type="ECO:0000313" key="4">
    <source>
        <dbReference type="Proteomes" id="UP000612055"/>
    </source>
</evidence>
<accession>A0A835YEH4</accession>
<dbReference type="Pfam" id="PF01822">
    <property type="entry name" value="WSC"/>
    <property type="match status" value="1"/>
</dbReference>
<feature type="compositionally biased region" description="Pro residues" evidence="1">
    <location>
        <begin position="39"/>
        <end position="75"/>
    </location>
</feature>
<dbReference type="OrthoDB" id="538455at2759"/>
<evidence type="ECO:0000259" key="2">
    <source>
        <dbReference type="PROSITE" id="PS51212"/>
    </source>
</evidence>
<dbReference type="EMBL" id="JAEHOE010000004">
    <property type="protein sequence ID" value="KAG2500182.1"/>
    <property type="molecule type" value="Genomic_DNA"/>
</dbReference>
<dbReference type="PROSITE" id="PS51212">
    <property type="entry name" value="WSC"/>
    <property type="match status" value="1"/>
</dbReference>
<dbReference type="SMART" id="SM00321">
    <property type="entry name" value="WSC"/>
    <property type="match status" value="1"/>
</dbReference>
<sequence>MPAVSWHRQTGRDNLTDAAGFSKASGKRITSIVFCCTPHRPPPPSPPPPPPPPPPPSPPPPSPPPSPPPPPPSPPPPPPMPPGFPPPYPPAVSLAPVLYDNFFFDAYSIIDPTQLSVTVTKYAATVVLGDNAFSILATPAARVLLFAERLGQGRTSGSAAESFGGDCPTSAANPVLCQLVLKTVTWAAFYGIARGGARVRVTNPRYIPFAQWLVQQDSRLKPPPTGKGVGNLLDYVLTLSTFVTVYDTPTFNKPGYELVDIYIVDPTDPLYSDPDVQRSLRSFVAAGRGTFIMGPDMSYLDAYITGSRHRRLLGDGAVEPPEGGHPVVLSLGADPRLRRRLMSAERRRLQTLYPVAPAGSIAVNADTLTNADLAAQLYIQYLRSQIFLSTFDRDIAINTVAVGKATLNPSDSNNFDFNQWYKNITVDLKGPVYFLPPPNPPPPPPALRPPPPTPPSPVAVASNVLGCYKDDATVRALAARLTTDRTLTRELCASLAKNGRYTYFGLQGTNCYADNTLTLANSYGKRLDSECSTLCPGNSAQKCGLLSSTLVANTIYQVV</sequence>
<dbReference type="AlphaFoldDB" id="A0A835YEH4"/>
<dbReference type="PRINTS" id="PR01217">
    <property type="entry name" value="PRICHEXTENSN"/>
</dbReference>
<gene>
    <name evidence="3" type="ORF">HYH03_001763</name>
</gene>
<feature type="domain" description="WSC" evidence="2">
    <location>
        <begin position="461"/>
        <end position="559"/>
    </location>
</feature>